<reference evidence="6 8" key="2">
    <citation type="submission" date="2018-07" db="EMBL/GenBank/DDBJ databases">
        <title>The Genome Sequence of Enterococcus sp. DIV0659b.</title>
        <authorList>
            <consortium name="The Broad Institute Genomics Platform"/>
            <consortium name="The Broad Institute Genomic Center for Infectious Diseases"/>
            <person name="Earl A."/>
            <person name="Manson A."/>
            <person name="Schwartman J."/>
            <person name="Gilmore M."/>
            <person name="Abouelleil A."/>
            <person name="Cao P."/>
            <person name="Chapman S."/>
            <person name="Cusick C."/>
            <person name="Shea T."/>
            <person name="Young S."/>
            <person name="Neafsey D."/>
            <person name="Nusbaum C."/>
            <person name="Birren B."/>
        </authorList>
    </citation>
    <scope>NUCLEOTIDE SEQUENCE [LARGE SCALE GENOMIC DNA]</scope>
    <source>
        <strain evidence="6 8">4G2_DIV0659</strain>
    </source>
</reference>
<gene>
    <name evidence="6" type="ORF">A5880_001087</name>
    <name evidence="7" type="ORF">A5880_002347</name>
</gene>
<dbReference type="SUPFAM" id="SSF51306">
    <property type="entry name" value="LexA/Signal peptidase"/>
    <property type="match status" value="1"/>
</dbReference>
<evidence type="ECO:0000256" key="4">
    <source>
        <dbReference type="SAM" id="MobiDB-lite"/>
    </source>
</evidence>
<evidence type="ECO:0000256" key="1">
    <source>
        <dbReference type="ARBA" id="ARBA00004401"/>
    </source>
</evidence>
<dbReference type="GO" id="GO:0009003">
    <property type="term" value="F:signal peptidase activity"/>
    <property type="evidence" value="ECO:0007669"/>
    <property type="project" value="UniProtKB-EC"/>
</dbReference>
<dbReference type="InterPro" id="IPR019533">
    <property type="entry name" value="Peptidase_S26"/>
</dbReference>
<keyword evidence="3" id="KW-0645">Protease</keyword>
<organism evidence="7">
    <name type="scientific">Candidatus Enterococcus mansonii</name>
    <dbReference type="NCBI Taxonomy" id="1834181"/>
    <lineage>
        <taxon>Bacteria</taxon>
        <taxon>Bacillati</taxon>
        <taxon>Bacillota</taxon>
        <taxon>Bacilli</taxon>
        <taxon>Lactobacillales</taxon>
        <taxon>Enterococcaceae</taxon>
        <taxon>Enterococcus</taxon>
    </lineage>
</organism>
<dbReference type="PANTHER" id="PTHR43390">
    <property type="entry name" value="SIGNAL PEPTIDASE I"/>
    <property type="match status" value="1"/>
</dbReference>
<dbReference type="RefSeq" id="WP_086331217.1">
    <property type="nucleotide sequence ID" value="NZ_NGLE02000001.1"/>
</dbReference>
<dbReference type="STRING" id="1834181.A5880_002347"/>
<evidence type="ECO:0000313" key="7">
    <source>
        <dbReference type="EMBL" id="OTO08077.1"/>
    </source>
</evidence>
<feature type="compositionally biased region" description="Basic residues" evidence="4">
    <location>
        <begin position="60"/>
        <end position="69"/>
    </location>
</feature>
<dbReference type="Proteomes" id="UP000195139">
    <property type="component" value="Unassembled WGS sequence"/>
</dbReference>
<dbReference type="GO" id="GO:0006465">
    <property type="term" value="P:signal peptide processing"/>
    <property type="evidence" value="ECO:0007669"/>
    <property type="project" value="InterPro"/>
</dbReference>
<evidence type="ECO:0000313" key="6">
    <source>
        <dbReference type="EMBL" id="MEI5993540.1"/>
    </source>
</evidence>
<comment type="caution">
    <text evidence="7">The sequence shown here is derived from an EMBL/GenBank/DDBJ whole genome shotgun (WGS) entry which is preliminary data.</text>
</comment>
<evidence type="ECO:0000259" key="5">
    <source>
        <dbReference type="Pfam" id="PF10502"/>
    </source>
</evidence>
<dbReference type="CDD" id="cd06530">
    <property type="entry name" value="S26_SPase_I"/>
    <property type="match status" value="1"/>
</dbReference>
<dbReference type="OrthoDB" id="2188996at2"/>
<feature type="domain" description="Peptidase S26" evidence="5">
    <location>
        <begin position="80"/>
        <end position="243"/>
    </location>
</feature>
<accession>A0A242CCV5</accession>
<comment type="subcellular location">
    <subcellularLocation>
        <location evidence="1">Cell membrane</location>
        <topology evidence="1">Single-pass type II membrane protein</topology>
    </subcellularLocation>
    <subcellularLocation>
        <location evidence="3">Membrane</location>
        <topology evidence="3">Single-pass type II membrane protein</topology>
    </subcellularLocation>
</comment>
<dbReference type="NCBIfam" id="TIGR02227">
    <property type="entry name" value="sigpep_I_bact"/>
    <property type="match status" value="1"/>
</dbReference>
<dbReference type="PANTHER" id="PTHR43390:SF1">
    <property type="entry name" value="CHLOROPLAST PROCESSING PEPTIDASE"/>
    <property type="match status" value="1"/>
</dbReference>
<dbReference type="EC" id="3.4.21.89" evidence="3"/>
<dbReference type="Pfam" id="PF10502">
    <property type="entry name" value="Peptidase_S26"/>
    <property type="match status" value="1"/>
</dbReference>
<feature type="region of interest" description="Disordered" evidence="4">
    <location>
        <begin position="1"/>
        <end position="69"/>
    </location>
</feature>
<keyword evidence="3" id="KW-0378">Hydrolase</keyword>
<evidence type="ECO:0000256" key="3">
    <source>
        <dbReference type="RuleBase" id="RU362042"/>
    </source>
</evidence>
<dbReference type="EMBL" id="NGLE01000003">
    <property type="protein sequence ID" value="OTO08077.1"/>
    <property type="molecule type" value="Genomic_DNA"/>
</dbReference>
<feature type="compositionally biased region" description="Basic residues" evidence="4">
    <location>
        <begin position="17"/>
        <end position="47"/>
    </location>
</feature>
<comment type="catalytic activity">
    <reaction evidence="3">
        <text>Cleavage of hydrophobic, N-terminal signal or leader sequences from secreted and periplasmic proteins.</text>
        <dbReference type="EC" id="3.4.21.89"/>
    </reaction>
</comment>
<dbReference type="InterPro" id="IPR036286">
    <property type="entry name" value="LexA/Signal_pep-like_sf"/>
</dbReference>
<protein>
    <recommendedName>
        <fullName evidence="3">Signal peptidase I</fullName>
        <ecNumber evidence="3">3.4.21.89</ecNumber>
    </recommendedName>
</protein>
<dbReference type="EMBL" id="NGLE02000001">
    <property type="protein sequence ID" value="MEI5993540.1"/>
    <property type="molecule type" value="Genomic_DNA"/>
</dbReference>
<dbReference type="AlphaFoldDB" id="A0A242CCV5"/>
<comment type="similarity">
    <text evidence="2 3">Belongs to the peptidase S26 family.</text>
</comment>
<dbReference type="GO" id="GO:0004252">
    <property type="term" value="F:serine-type endopeptidase activity"/>
    <property type="evidence" value="ECO:0007669"/>
    <property type="project" value="InterPro"/>
</dbReference>
<proteinExistence type="inferred from homology"/>
<name>A0A242CCV5_9ENTE</name>
<feature type="compositionally biased region" description="Basic residues" evidence="4">
    <location>
        <begin position="1"/>
        <end position="10"/>
    </location>
</feature>
<feature type="compositionally biased region" description="Basic and acidic residues" evidence="4">
    <location>
        <begin position="48"/>
        <end position="59"/>
    </location>
</feature>
<evidence type="ECO:0000313" key="8">
    <source>
        <dbReference type="Proteomes" id="UP000195139"/>
    </source>
</evidence>
<reference evidence="7" key="1">
    <citation type="submission" date="2017-05" db="EMBL/GenBank/DDBJ databases">
        <title>The Genome Sequence of Enterococcus sp. 4G2_DIV0659.</title>
        <authorList>
            <consortium name="The Broad Institute Genomics Platform"/>
            <consortium name="The Broad Institute Genomic Center for Infectious Diseases"/>
            <person name="Earl A."/>
            <person name="Manson A."/>
            <person name="Schwartman J."/>
            <person name="Gilmore M."/>
            <person name="Abouelleil A."/>
            <person name="Cao P."/>
            <person name="Chapman S."/>
            <person name="Cusick C."/>
            <person name="Shea T."/>
            <person name="Young S."/>
            <person name="Neafsey D."/>
            <person name="Nusbaum C."/>
            <person name="Birren B."/>
        </authorList>
    </citation>
    <scope>NUCLEOTIDE SEQUENCE [LARGE SCALE GENOMIC DNA]</scope>
    <source>
        <strain evidence="7">4G2_DIV0659</strain>
    </source>
</reference>
<dbReference type="GO" id="GO:0005886">
    <property type="term" value="C:plasma membrane"/>
    <property type="evidence" value="ECO:0007669"/>
    <property type="project" value="UniProtKB-SubCell"/>
</dbReference>
<dbReference type="InterPro" id="IPR000223">
    <property type="entry name" value="Pept_S26A_signal_pept_1"/>
</dbReference>
<dbReference type="PRINTS" id="PR00727">
    <property type="entry name" value="LEADERPTASE"/>
</dbReference>
<dbReference type="Gene3D" id="2.10.109.10">
    <property type="entry name" value="Umud Fragment, subunit A"/>
    <property type="match status" value="1"/>
</dbReference>
<keyword evidence="8" id="KW-1185">Reference proteome</keyword>
<sequence>MKKVPPKKKRTYEQDKKRKNKPKRLTRKKVKNVKIAKNEKKRINKSTKQKEKSVKDSKRVKQKKHSKKKRKTSFLKQVMIELLVTFGIAVVLLTLVSHFTIALPSIEGYSMTPTIDNGERVLVNKLGKIKRFSLVYFRIPGKKELAVRRVIGLPKEEVKYKNDQLLVNSEEIPERFLTEQKNDAKQQSFLFTTDFSVAQKTNQQTIPSDGYLVLGDNRLYATDSRQFGLINRKDIVGVVEARIFPLTRF</sequence>
<evidence type="ECO:0000256" key="2">
    <source>
        <dbReference type="ARBA" id="ARBA00009370"/>
    </source>
</evidence>